<evidence type="ECO:0000313" key="8">
    <source>
        <dbReference type="EMBL" id="KPW46463.1"/>
    </source>
</evidence>
<dbReference type="CDD" id="cd17324">
    <property type="entry name" value="MFS_NepI_like"/>
    <property type="match status" value="1"/>
</dbReference>
<feature type="transmembrane region" description="Helical" evidence="6">
    <location>
        <begin position="255"/>
        <end position="274"/>
    </location>
</feature>
<feature type="transmembrane region" description="Helical" evidence="6">
    <location>
        <begin position="186"/>
        <end position="210"/>
    </location>
</feature>
<feature type="transmembrane region" description="Helical" evidence="6">
    <location>
        <begin position="56"/>
        <end position="75"/>
    </location>
</feature>
<feature type="transmembrane region" description="Helical" evidence="6">
    <location>
        <begin position="280"/>
        <end position="303"/>
    </location>
</feature>
<keyword evidence="4 6" id="KW-1133">Transmembrane helix</keyword>
<feature type="transmembrane region" description="Helical" evidence="6">
    <location>
        <begin position="222"/>
        <end position="243"/>
    </location>
</feature>
<dbReference type="PRINTS" id="PR01035">
    <property type="entry name" value="TCRTETA"/>
</dbReference>
<organism evidence="8 9">
    <name type="scientific">Pseudomonas syringae pv. antirrhini</name>
    <dbReference type="NCBI Taxonomy" id="251702"/>
    <lineage>
        <taxon>Bacteria</taxon>
        <taxon>Pseudomonadati</taxon>
        <taxon>Pseudomonadota</taxon>
        <taxon>Gammaproteobacteria</taxon>
        <taxon>Pseudomonadales</taxon>
        <taxon>Pseudomonadaceae</taxon>
        <taxon>Pseudomonas</taxon>
    </lineage>
</organism>
<proteinExistence type="predicted"/>
<dbReference type="Gene3D" id="1.20.1250.20">
    <property type="entry name" value="MFS general substrate transporter like domains"/>
    <property type="match status" value="2"/>
</dbReference>
<dbReference type="InterPro" id="IPR001958">
    <property type="entry name" value="Tet-R_TetA/multi-R_MdtG-like"/>
</dbReference>
<comment type="subcellular location">
    <subcellularLocation>
        <location evidence="1">Cell membrane</location>
        <topology evidence="1">Multi-pass membrane protein</topology>
    </subcellularLocation>
</comment>
<reference evidence="8 9" key="1">
    <citation type="submission" date="2015-09" db="EMBL/GenBank/DDBJ databases">
        <title>Genome announcement of multiple Pseudomonas syringae strains.</title>
        <authorList>
            <person name="Thakur S."/>
            <person name="Wang P.W."/>
            <person name="Gong Y."/>
            <person name="Weir B.S."/>
            <person name="Guttman D.S."/>
        </authorList>
    </citation>
    <scope>NUCLEOTIDE SEQUENCE [LARGE SCALE GENOMIC DNA]</scope>
    <source>
        <strain evidence="8 9">ICMP4303</strain>
    </source>
</reference>
<evidence type="ECO:0000259" key="7">
    <source>
        <dbReference type="PROSITE" id="PS50850"/>
    </source>
</evidence>
<dbReference type="GO" id="GO:0022857">
    <property type="term" value="F:transmembrane transporter activity"/>
    <property type="evidence" value="ECO:0007669"/>
    <property type="project" value="InterPro"/>
</dbReference>
<dbReference type="Pfam" id="PF07690">
    <property type="entry name" value="MFS_1"/>
    <property type="match status" value="2"/>
</dbReference>
<feature type="domain" description="Major facilitator superfamily (MFS) profile" evidence="7">
    <location>
        <begin position="1"/>
        <end position="369"/>
    </location>
</feature>
<evidence type="ECO:0000256" key="1">
    <source>
        <dbReference type="ARBA" id="ARBA00004651"/>
    </source>
</evidence>
<keyword evidence="2" id="KW-1003">Cell membrane</keyword>
<feature type="transmembrane region" description="Helical" evidence="6">
    <location>
        <begin position="315"/>
        <end position="334"/>
    </location>
</feature>
<keyword evidence="5 6" id="KW-0472">Membrane</keyword>
<name>A0A0P9JW45_9PSED</name>
<feature type="transmembrane region" description="Helical" evidence="6">
    <location>
        <begin position="340"/>
        <end position="364"/>
    </location>
</feature>
<sequence>MGTSEFIVAGLLPEIAADYNVSVAQVGMAITLFAIGMIFGAPTVALFTLRMPKRIILMLSLVVFAIGHLIAAFTTDFTVLLVSRVVSAVATSSFWTVAAVVASKAAGSKASGRALGIVIGGGMLANVLGVPLGSIAGQIAGWRGPFWALAIIAVVLAIAIVKLVPAEVPGRTIPRIRDEFAGLRSIRLWLSLLGCVTVNAGALSVYSFIAPLLTEHTGLASQFIPIALALFGVASLIGSIFGGRIGDRHPHTMPMFTAGISALASAGLLAFSSIPAAALIMFTLLGLVGLAANPVLTSLAVGYGGNSPTLASSMVVSFFNVGTALGTWITGMLIETQLGVLAPPLVGVIFGVLTFVPVVIIAVLERRHPILRNTIMAPSEVI</sequence>
<evidence type="ECO:0000313" key="9">
    <source>
        <dbReference type="Proteomes" id="UP000050425"/>
    </source>
</evidence>
<dbReference type="EMBL" id="LJPT01000127">
    <property type="protein sequence ID" value="KPW46463.1"/>
    <property type="molecule type" value="Genomic_DNA"/>
</dbReference>
<dbReference type="InterPro" id="IPR020846">
    <property type="entry name" value="MFS_dom"/>
</dbReference>
<evidence type="ECO:0000256" key="6">
    <source>
        <dbReference type="SAM" id="Phobius"/>
    </source>
</evidence>
<feature type="transmembrane region" description="Helical" evidence="6">
    <location>
        <begin position="26"/>
        <end position="49"/>
    </location>
</feature>
<protein>
    <submittedName>
        <fullName evidence="8">Major facilitator family transporter</fullName>
    </submittedName>
</protein>
<dbReference type="InterPro" id="IPR036259">
    <property type="entry name" value="MFS_trans_sf"/>
</dbReference>
<gene>
    <name evidence="8" type="ORF">ALO88_00581</name>
</gene>
<accession>A0A0P9JW45</accession>
<dbReference type="PANTHER" id="PTHR43124">
    <property type="entry name" value="PURINE EFFLUX PUMP PBUE"/>
    <property type="match status" value="1"/>
</dbReference>
<dbReference type="PANTHER" id="PTHR43124:SF3">
    <property type="entry name" value="CHLORAMPHENICOL EFFLUX PUMP RV0191"/>
    <property type="match status" value="1"/>
</dbReference>
<dbReference type="InterPro" id="IPR011701">
    <property type="entry name" value="MFS"/>
</dbReference>
<dbReference type="InterPro" id="IPR050189">
    <property type="entry name" value="MFS_Efflux_Transporters"/>
</dbReference>
<dbReference type="PROSITE" id="PS50850">
    <property type="entry name" value="MFS"/>
    <property type="match status" value="1"/>
</dbReference>
<dbReference type="Proteomes" id="UP000050425">
    <property type="component" value="Unassembled WGS sequence"/>
</dbReference>
<evidence type="ECO:0000256" key="4">
    <source>
        <dbReference type="ARBA" id="ARBA00022989"/>
    </source>
</evidence>
<evidence type="ECO:0000256" key="3">
    <source>
        <dbReference type="ARBA" id="ARBA00022692"/>
    </source>
</evidence>
<comment type="caution">
    <text evidence="8">The sequence shown here is derived from an EMBL/GenBank/DDBJ whole genome shotgun (WGS) entry which is preliminary data.</text>
</comment>
<feature type="transmembrane region" description="Helical" evidence="6">
    <location>
        <begin position="114"/>
        <end position="140"/>
    </location>
</feature>
<dbReference type="GO" id="GO:0005886">
    <property type="term" value="C:plasma membrane"/>
    <property type="evidence" value="ECO:0007669"/>
    <property type="project" value="UniProtKB-SubCell"/>
</dbReference>
<dbReference type="SUPFAM" id="SSF103473">
    <property type="entry name" value="MFS general substrate transporter"/>
    <property type="match status" value="1"/>
</dbReference>
<feature type="transmembrane region" description="Helical" evidence="6">
    <location>
        <begin position="146"/>
        <end position="165"/>
    </location>
</feature>
<evidence type="ECO:0000256" key="5">
    <source>
        <dbReference type="ARBA" id="ARBA00023136"/>
    </source>
</evidence>
<dbReference type="AlphaFoldDB" id="A0A0P9JW45"/>
<dbReference type="PATRIC" id="fig|251702.3.peg.751"/>
<keyword evidence="3 6" id="KW-0812">Transmembrane</keyword>
<evidence type="ECO:0000256" key="2">
    <source>
        <dbReference type="ARBA" id="ARBA00022475"/>
    </source>
</evidence>
<feature type="transmembrane region" description="Helical" evidence="6">
    <location>
        <begin position="81"/>
        <end position="102"/>
    </location>
</feature>